<dbReference type="GO" id="GO:0005886">
    <property type="term" value="C:plasma membrane"/>
    <property type="evidence" value="ECO:0007669"/>
    <property type="project" value="UniProtKB-SubCell"/>
</dbReference>
<dbReference type="InterPro" id="IPR003474">
    <property type="entry name" value="Glcn_transporter"/>
</dbReference>
<name>A0A382SMM6_9ZZZZ</name>
<feature type="non-terminal residue" evidence="8">
    <location>
        <position position="309"/>
    </location>
</feature>
<evidence type="ECO:0000256" key="3">
    <source>
        <dbReference type="ARBA" id="ARBA00022475"/>
    </source>
</evidence>
<feature type="transmembrane region" description="Helical" evidence="7">
    <location>
        <begin position="268"/>
        <end position="285"/>
    </location>
</feature>
<proteinExistence type="predicted"/>
<reference evidence="8" key="1">
    <citation type="submission" date="2018-05" db="EMBL/GenBank/DDBJ databases">
        <authorList>
            <person name="Lanie J.A."/>
            <person name="Ng W.-L."/>
            <person name="Kazmierczak K.M."/>
            <person name="Andrzejewski T.M."/>
            <person name="Davidsen T.M."/>
            <person name="Wayne K.J."/>
            <person name="Tettelin H."/>
            <person name="Glass J.I."/>
            <person name="Rusch D."/>
            <person name="Podicherti R."/>
            <person name="Tsui H.-C.T."/>
            <person name="Winkler M.E."/>
        </authorList>
    </citation>
    <scope>NUCLEOTIDE SEQUENCE</scope>
</reference>
<dbReference type="GO" id="GO:0015128">
    <property type="term" value="F:gluconate transmembrane transporter activity"/>
    <property type="evidence" value="ECO:0007669"/>
    <property type="project" value="InterPro"/>
</dbReference>
<dbReference type="Pfam" id="PF02447">
    <property type="entry name" value="GntP_permease"/>
    <property type="match status" value="1"/>
</dbReference>
<sequence length="309" mass="32341">MREAAGASTSELRTIVDKKDSELPNLFLSALPIALPVVLISLVSILNLVATTVPVTSITESSGTATATTTNPHPFKTGDKLNISGATGGNAGNYNADFTITRTGNNTFTFSIPSGTNAAAGTLLISKTRGAWFRYLEFFGSPNIAMLLAALLAIYTLAAQMIRESRPMEGGLMSTLAKALEDPLQTAGVIILITGAGGAFGGMIRLAGIGETIEALAKSYGISYILLAWGATAIIRIAQGSATVAMITGVGLMSAIIGDGAALPYHKFYIFLAIGFGSITLSWMNDSGFWVVQRLSGFTEKETLKTWSV</sequence>
<evidence type="ECO:0000256" key="6">
    <source>
        <dbReference type="ARBA" id="ARBA00023136"/>
    </source>
</evidence>
<keyword evidence="2" id="KW-0813">Transport</keyword>
<evidence type="ECO:0000256" key="4">
    <source>
        <dbReference type="ARBA" id="ARBA00022692"/>
    </source>
</evidence>
<evidence type="ECO:0000256" key="5">
    <source>
        <dbReference type="ARBA" id="ARBA00022989"/>
    </source>
</evidence>
<evidence type="ECO:0000256" key="2">
    <source>
        <dbReference type="ARBA" id="ARBA00022448"/>
    </source>
</evidence>
<evidence type="ECO:0000256" key="7">
    <source>
        <dbReference type="SAM" id="Phobius"/>
    </source>
</evidence>
<dbReference type="EMBL" id="UINC01129966">
    <property type="protein sequence ID" value="SVD10725.1"/>
    <property type="molecule type" value="Genomic_DNA"/>
</dbReference>
<dbReference type="PANTHER" id="PTHR30354">
    <property type="entry name" value="GNT FAMILY GLUCONATE TRANSPORTER"/>
    <property type="match status" value="1"/>
</dbReference>
<feature type="transmembrane region" description="Helical" evidence="7">
    <location>
        <begin position="244"/>
        <end position="261"/>
    </location>
</feature>
<gene>
    <name evidence="8" type="ORF">METZ01_LOCUS363579</name>
</gene>
<dbReference type="Gene3D" id="2.40.30.20">
    <property type="match status" value="1"/>
</dbReference>
<dbReference type="InterPro" id="IPR023366">
    <property type="entry name" value="ATP_synth_asu-like_sf"/>
</dbReference>
<protein>
    <submittedName>
        <fullName evidence="8">Uncharacterized protein</fullName>
    </submittedName>
</protein>
<keyword evidence="6 7" id="KW-0472">Membrane</keyword>
<keyword evidence="3" id="KW-1003">Cell membrane</keyword>
<accession>A0A382SMM6</accession>
<keyword evidence="4 7" id="KW-0812">Transmembrane</keyword>
<comment type="subcellular location">
    <subcellularLocation>
        <location evidence="1">Cell membrane</location>
        <topology evidence="1">Multi-pass membrane protein</topology>
    </subcellularLocation>
</comment>
<feature type="transmembrane region" description="Helical" evidence="7">
    <location>
        <begin position="183"/>
        <end position="207"/>
    </location>
</feature>
<feature type="transmembrane region" description="Helical" evidence="7">
    <location>
        <begin position="219"/>
        <end position="238"/>
    </location>
</feature>
<organism evidence="8">
    <name type="scientific">marine metagenome</name>
    <dbReference type="NCBI Taxonomy" id="408172"/>
    <lineage>
        <taxon>unclassified sequences</taxon>
        <taxon>metagenomes</taxon>
        <taxon>ecological metagenomes</taxon>
    </lineage>
</organism>
<feature type="transmembrane region" description="Helical" evidence="7">
    <location>
        <begin position="26"/>
        <end position="49"/>
    </location>
</feature>
<dbReference type="AlphaFoldDB" id="A0A382SMM6"/>
<evidence type="ECO:0000313" key="8">
    <source>
        <dbReference type="EMBL" id="SVD10725.1"/>
    </source>
</evidence>
<dbReference type="PANTHER" id="PTHR30354:SF22">
    <property type="entry name" value="HIGH-AFFINITY GLUCONATE TRANSPORTER"/>
    <property type="match status" value="1"/>
</dbReference>
<keyword evidence="5 7" id="KW-1133">Transmembrane helix</keyword>
<feature type="transmembrane region" description="Helical" evidence="7">
    <location>
        <begin position="144"/>
        <end position="163"/>
    </location>
</feature>
<evidence type="ECO:0000256" key="1">
    <source>
        <dbReference type="ARBA" id="ARBA00004651"/>
    </source>
</evidence>